<reference evidence="2" key="1">
    <citation type="submission" date="2016-05" db="EMBL/GenBank/DDBJ databases">
        <title>Comparative genomics of biotechnologically important yeasts.</title>
        <authorList>
            <consortium name="DOE Joint Genome Institute"/>
            <person name="Riley R."/>
            <person name="Haridas S."/>
            <person name="Wolfe K.H."/>
            <person name="Lopes M.R."/>
            <person name="Hittinger C.T."/>
            <person name="Goker M."/>
            <person name="Salamov A."/>
            <person name="Wisecaver J."/>
            <person name="Long T.M."/>
            <person name="Aerts A.L."/>
            <person name="Barry K."/>
            <person name="Choi C."/>
            <person name="Clum A."/>
            <person name="Coughlan A.Y."/>
            <person name="Deshpande S."/>
            <person name="Douglass A.P."/>
            <person name="Hanson S.J."/>
            <person name="Klenk H.-P."/>
            <person name="Labutti K."/>
            <person name="Lapidus A."/>
            <person name="Lindquist E."/>
            <person name="Lipzen A."/>
            <person name="Meier-Kolthoff J.P."/>
            <person name="Ohm R.A."/>
            <person name="Otillar R.P."/>
            <person name="Pangilinan J."/>
            <person name="Peng Y."/>
            <person name="Rokas A."/>
            <person name="Rosa C.A."/>
            <person name="Scheuner C."/>
            <person name="Sibirny A.A."/>
            <person name="Slot J.C."/>
            <person name="Stielow J.B."/>
            <person name="Sun H."/>
            <person name="Kurtzman C.P."/>
            <person name="Blackwell M."/>
            <person name="Grigoriev I.V."/>
            <person name="Jeffries T.W."/>
        </authorList>
    </citation>
    <scope>NUCLEOTIDE SEQUENCE [LARGE SCALE GENOMIC DNA]</scope>
    <source>
        <strain evidence="2">NRRL Y-12698</strain>
    </source>
</reference>
<sequence length="180" mass="20288">MEIADPYTSDVISGILTIRCIDEAHLQSIQAVKLRYNSEIMCEFAFPSNEWRTLTRVEDYCSNFESCDDGKGSKCRSHSTYSNDIKDMTNSYDNAISQGKTVKLSQSYSEFMDLRAYMSKGSLVMLIPFEFPLSQKLTTLLAFGASNNLGRDCLSRVFRNDLSVEAMFVKNIDACSKKGN</sequence>
<accession>A0A1E3QQ67</accession>
<dbReference type="EMBL" id="KV454431">
    <property type="protein sequence ID" value="ODQ79856.1"/>
    <property type="molecule type" value="Genomic_DNA"/>
</dbReference>
<evidence type="ECO:0000313" key="2">
    <source>
        <dbReference type="Proteomes" id="UP000094336"/>
    </source>
</evidence>
<name>A0A1E3QQ67_9ASCO</name>
<dbReference type="RefSeq" id="XP_018985184.1">
    <property type="nucleotide sequence ID" value="XM_019128859.1"/>
</dbReference>
<proteinExistence type="predicted"/>
<gene>
    <name evidence="1" type="ORF">BABINDRAFT_161532</name>
</gene>
<evidence type="ECO:0000313" key="1">
    <source>
        <dbReference type="EMBL" id="ODQ79856.1"/>
    </source>
</evidence>
<dbReference type="AlphaFoldDB" id="A0A1E3QQ67"/>
<feature type="non-terminal residue" evidence="1">
    <location>
        <position position="180"/>
    </location>
</feature>
<organism evidence="1 2">
    <name type="scientific">Babjeviella inositovora NRRL Y-12698</name>
    <dbReference type="NCBI Taxonomy" id="984486"/>
    <lineage>
        <taxon>Eukaryota</taxon>
        <taxon>Fungi</taxon>
        <taxon>Dikarya</taxon>
        <taxon>Ascomycota</taxon>
        <taxon>Saccharomycotina</taxon>
        <taxon>Pichiomycetes</taxon>
        <taxon>Serinales incertae sedis</taxon>
        <taxon>Babjeviella</taxon>
    </lineage>
</organism>
<dbReference type="GeneID" id="30146712"/>
<dbReference type="Proteomes" id="UP000094336">
    <property type="component" value="Unassembled WGS sequence"/>
</dbReference>
<keyword evidence="2" id="KW-1185">Reference proteome</keyword>
<protein>
    <submittedName>
        <fullName evidence="1">Uncharacterized protein</fullName>
    </submittedName>
</protein>